<name>A0ABY1NKY3_9BACT</name>
<evidence type="ECO:0000313" key="2">
    <source>
        <dbReference type="EMBL" id="SMP12173.1"/>
    </source>
</evidence>
<sequence length="89" mass="10866">MEVSKGKERFERHLTPYFKYWYKLTLPSALLFALATHFTINRAISWEFIVERNFYSTFIWYLILTSISNYYIFYRPNLKYHQSSSKNSS</sequence>
<protein>
    <recommendedName>
        <fullName evidence="4">2TM domain-containing protein</fullName>
    </recommendedName>
</protein>
<evidence type="ECO:0000313" key="3">
    <source>
        <dbReference type="Proteomes" id="UP001157915"/>
    </source>
</evidence>
<keyword evidence="3" id="KW-1185">Reference proteome</keyword>
<comment type="caution">
    <text evidence="2">The sequence shown here is derived from an EMBL/GenBank/DDBJ whole genome shotgun (WGS) entry which is preliminary data.</text>
</comment>
<keyword evidence="1" id="KW-1133">Transmembrane helix</keyword>
<proteinExistence type="predicted"/>
<reference evidence="2 3" key="1">
    <citation type="submission" date="2017-05" db="EMBL/GenBank/DDBJ databases">
        <authorList>
            <person name="Varghese N."/>
            <person name="Submissions S."/>
        </authorList>
    </citation>
    <scope>NUCLEOTIDE SEQUENCE [LARGE SCALE GENOMIC DNA]</scope>
    <source>
        <strain evidence="2 3">DSM 15360</strain>
    </source>
</reference>
<organism evidence="2 3">
    <name type="scientific">Algoriphagus winogradskyi</name>
    <dbReference type="NCBI Taxonomy" id="237017"/>
    <lineage>
        <taxon>Bacteria</taxon>
        <taxon>Pseudomonadati</taxon>
        <taxon>Bacteroidota</taxon>
        <taxon>Cytophagia</taxon>
        <taxon>Cytophagales</taxon>
        <taxon>Cyclobacteriaceae</taxon>
        <taxon>Algoriphagus</taxon>
    </lineage>
</organism>
<evidence type="ECO:0008006" key="4">
    <source>
        <dbReference type="Google" id="ProtNLM"/>
    </source>
</evidence>
<keyword evidence="1" id="KW-0472">Membrane</keyword>
<keyword evidence="1" id="KW-0812">Transmembrane</keyword>
<accession>A0ABY1NKY3</accession>
<dbReference type="Proteomes" id="UP001157915">
    <property type="component" value="Unassembled WGS sequence"/>
</dbReference>
<dbReference type="RefSeq" id="WP_283411894.1">
    <property type="nucleotide sequence ID" value="NZ_FXUA01000002.1"/>
</dbReference>
<feature type="transmembrane region" description="Helical" evidence="1">
    <location>
        <begin position="58"/>
        <end position="74"/>
    </location>
</feature>
<evidence type="ECO:0000256" key="1">
    <source>
        <dbReference type="SAM" id="Phobius"/>
    </source>
</evidence>
<feature type="transmembrane region" description="Helical" evidence="1">
    <location>
        <begin position="20"/>
        <end position="38"/>
    </location>
</feature>
<dbReference type="EMBL" id="FXUA01000002">
    <property type="protein sequence ID" value="SMP12173.1"/>
    <property type="molecule type" value="Genomic_DNA"/>
</dbReference>
<gene>
    <name evidence="2" type="ORF">SAMN06265367_10282</name>
</gene>